<name>A0A850HAV1_9SPHN</name>
<dbReference type="PROSITE" id="PS00430">
    <property type="entry name" value="TONB_DEPENDENT_REC_1"/>
    <property type="match status" value="1"/>
</dbReference>
<dbReference type="InterPro" id="IPR036942">
    <property type="entry name" value="Beta-barrel_TonB_sf"/>
</dbReference>
<feature type="chain" id="PRO_5032592390" evidence="15">
    <location>
        <begin position="27"/>
        <end position="742"/>
    </location>
</feature>
<comment type="caution">
    <text evidence="18">The sequence shown here is derived from an EMBL/GenBank/DDBJ whole genome shotgun (WGS) entry which is preliminary data.</text>
</comment>
<evidence type="ECO:0000313" key="18">
    <source>
        <dbReference type="EMBL" id="NVE94375.1"/>
    </source>
</evidence>
<evidence type="ECO:0000259" key="16">
    <source>
        <dbReference type="Pfam" id="PF00593"/>
    </source>
</evidence>
<evidence type="ECO:0000256" key="1">
    <source>
        <dbReference type="ARBA" id="ARBA00004571"/>
    </source>
</evidence>
<dbReference type="PROSITE" id="PS52016">
    <property type="entry name" value="TONB_DEPENDENT_REC_3"/>
    <property type="match status" value="1"/>
</dbReference>
<dbReference type="CDD" id="cd01347">
    <property type="entry name" value="ligand_gated_channel"/>
    <property type="match status" value="1"/>
</dbReference>
<dbReference type="GO" id="GO:0006826">
    <property type="term" value="P:iron ion transport"/>
    <property type="evidence" value="ECO:0007669"/>
    <property type="project" value="UniProtKB-KW"/>
</dbReference>
<dbReference type="SUPFAM" id="SSF56935">
    <property type="entry name" value="Porins"/>
    <property type="match status" value="1"/>
</dbReference>
<dbReference type="GO" id="GO:0009279">
    <property type="term" value="C:cell outer membrane"/>
    <property type="evidence" value="ECO:0007669"/>
    <property type="project" value="UniProtKB-SubCell"/>
</dbReference>
<keyword evidence="19" id="KW-1185">Reference proteome</keyword>
<dbReference type="PANTHER" id="PTHR32552">
    <property type="entry name" value="FERRICHROME IRON RECEPTOR-RELATED"/>
    <property type="match status" value="1"/>
</dbReference>
<comment type="subcellular location">
    <subcellularLocation>
        <location evidence="1 11">Cell outer membrane</location>
        <topology evidence="1 11">Multi-pass membrane protein</topology>
    </subcellularLocation>
</comment>
<sequence length="742" mass="80689">MAHAARMAALTGVSGAALAFASPSIAQDLDGADEAAPPSGNTIVVTAQRREQSLQDVPISIAAVTGEQLANTQTTGFEDLERLVPSLQFQTGASDRDGTVAIRGFGTSGRNNELDPSVGIFVDGVFMDRTGNGVGDFVDIERVEVLRGPQGTLFGKNSPAGIVHFITKNPSFDWEGDFRASYGNFDELQVGGTISGPLIGDTVAVRVSGFRNERDGFYTNTLTGSELRNRDRWGVRGKILFEPSDEFSLVLSGDYGKDDELGPGGDRLDSPFDFEVAQNTDGVVQAERWGLSGEANIQLGDHTLTWIAAYRNFENFRNQDGDFSAVDFLPVLESNPVSEHWTQEIRIASPDDQPFNYVAGFFYFNKQLDNNLRTQVGSALAGGALNGQGEVRTSSFFNESYSFFAHGNYRFADDRFNIFAGLRYTDEFKRQTDVTQNTPLAFLIGFQEFDESETFEDQVVTWTAGLQFFPNPDLMAYATVATGYKSGGTNAPNARFDPPRPTQFAPETSTNYEVGLKSTLFDGLATMNIAVFLTEFEDFQASQFDATTDAQILTNVGALESYGVEFDAQINPADGLTFNIAAAYTEATYADFVGAVANAFQQNLNATDPTAPNPGFDPVTGTQDLSGRPLPNTPEWNISASARYDRPVSDTVDVFGQAELLYRSSVFLNTDLDPNLTQGPLTLVNLRAGFRVGGFGFNLYAENLFEERYLISGGDIPNFGGGGYFVYAGDPRTYGAQVTFSF</sequence>
<evidence type="ECO:0000313" key="19">
    <source>
        <dbReference type="Proteomes" id="UP000546031"/>
    </source>
</evidence>
<evidence type="ECO:0000256" key="3">
    <source>
        <dbReference type="ARBA" id="ARBA00022452"/>
    </source>
</evidence>
<dbReference type="Pfam" id="PF07715">
    <property type="entry name" value="Plug"/>
    <property type="match status" value="1"/>
</dbReference>
<keyword evidence="18" id="KW-0675">Receptor</keyword>
<evidence type="ECO:0000256" key="15">
    <source>
        <dbReference type="SAM" id="SignalP"/>
    </source>
</evidence>
<dbReference type="Gene3D" id="2.40.170.20">
    <property type="entry name" value="TonB-dependent receptor, beta-barrel domain"/>
    <property type="match status" value="1"/>
</dbReference>
<reference evidence="18 19" key="1">
    <citation type="submission" date="2020-06" db="EMBL/GenBank/DDBJ databases">
        <title>Altererythrobacter lutimaris sp. nov., a marine bacterium isolated from a tidal flat.</title>
        <authorList>
            <person name="Kim D."/>
            <person name="Yoo Y."/>
            <person name="Kim J.-J."/>
        </authorList>
    </citation>
    <scope>NUCLEOTIDE SEQUENCE [LARGE SCALE GENOMIC DNA]</scope>
    <source>
        <strain evidence="18 19">JGD-16</strain>
    </source>
</reference>
<evidence type="ECO:0000256" key="13">
    <source>
        <dbReference type="RuleBase" id="RU003357"/>
    </source>
</evidence>
<keyword evidence="7" id="KW-0406">Ion transport</keyword>
<proteinExistence type="inferred from homology"/>
<protein>
    <submittedName>
        <fullName evidence="18">TonB-dependent receptor</fullName>
    </submittedName>
</protein>
<keyword evidence="3 11" id="KW-1134">Transmembrane beta strand</keyword>
<dbReference type="EMBL" id="JABWTA010000001">
    <property type="protein sequence ID" value="NVE94375.1"/>
    <property type="molecule type" value="Genomic_DNA"/>
</dbReference>
<evidence type="ECO:0000256" key="11">
    <source>
        <dbReference type="PROSITE-ProRule" id="PRU01360"/>
    </source>
</evidence>
<evidence type="ECO:0000256" key="14">
    <source>
        <dbReference type="SAM" id="MobiDB-lite"/>
    </source>
</evidence>
<dbReference type="InterPro" id="IPR012910">
    <property type="entry name" value="Plug_dom"/>
</dbReference>
<organism evidence="18 19">
    <name type="scientific">Altererythrobacter lutimaris</name>
    <dbReference type="NCBI Taxonomy" id="2743979"/>
    <lineage>
        <taxon>Bacteria</taxon>
        <taxon>Pseudomonadati</taxon>
        <taxon>Pseudomonadota</taxon>
        <taxon>Alphaproteobacteria</taxon>
        <taxon>Sphingomonadales</taxon>
        <taxon>Erythrobacteraceae</taxon>
        <taxon>Altererythrobacter</taxon>
    </lineage>
</organism>
<feature type="signal peptide" evidence="15">
    <location>
        <begin position="1"/>
        <end position="26"/>
    </location>
</feature>
<keyword evidence="4" id="KW-0410">Iron transport</keyword>
<feature type="short sequence motif" description="TonB box" evidence="12">
    <location>
        <begin position="42"/>
        <end position="48"/>
    </location>
</feature>
<keyword evidence="15" id="KW-0732">Signal</keyword>
<keyword evidence="10 11" id="KW-0998">Cell outer membrane</keyword>
<keyword evidence="5 11" id="KW-0812">Transmembrane</keyword>
<dbReference type="InterPro" id="IPR000531">
    <property type="entry name" value="Beta-barrel_TonB"/>
</dbReference>
<gene>
    <name evidence="18" type="ORF">HUO12_05615</name>
</gene>
<evidence type="ECO:0000259" key="17">
    <source>
        <dbReference type="Pfam" id="PF07715"/>
    </source>
</evidence>
<evidence type="ECO:0000256" key="10">
    <source>
        <dbReference type="ARBA" id="ARBA00023237"/>
    </source>
</evidence>
<evidence type="ECO:0000256" key="5">
    <source>
        <dbReference type="ARBA" id="ARBA00022692"/>
    </source>
</evidence>
<keyword evidence="9 11" id="KW-0472">Membrane</keyword>
<keyword evidence="2 11" id="KW-0813">Transport</keyword>
<accession>A0A850HAV1</accession>
<dbReference type="Proteomes" id="UP000546031">
    <property type="component" value="Unassembled WGS sequence"/>
</dbReference>
<evidence type="ECO:0000256" key="2">
    <source>
        <dbReference type="ARBA" id="ARBA00022448"/>
    </source>
</evidence>
<dbReference type="Pfam" id="PF00593">
    <property type="entry name" value="TonB_dep_Rec_b-barrel"/>
    <property type="match status" value="1"/>
</dbReference>
<dbReference type="RefSeq" id="WP_176272658.1">
    <property type="nucleotide sequence ID" value="NZ_JABWTA010000001.1"/>
</dbReference>
<keyword evidence="8 12" id="KW-0798">TonB box</keyword>
<evidence type="ECO:0000256" key="7">
    <source>
        <dbReference type="ARBA" id="ARBA00023065"/>
    </source>
</evidence>
<evidence type="ECO:0000256" key="9">
    <source>
        <dbReference type="ARBA" id="ARBA00023136"/>
    </source>
</evidence>
<feature type="domain" description="TonB-dependent receptor-like beta-barrel" evidence="16">
    <location>
        <begin position="372"/>
        <end position="704"/>
    </location>
</feature>
<feature type="region of interest" description="Disordered" evidence="14">
    <location>
        <begin position="606"/>
        <end position="632"/>
    </location>
</feature>
<keyword evidence="6" id="KW-0408">Iron</keyword>
<dbReference type="InterPro" id="IPR039426">
    <property type="entry name" value="TonB-dep_rcpt-like"/>
</dbReference>
<dbReference type="PANTHER" id="PTHR32552:SF81">
    <property type="entry name" value="TONB-DEPENDENT OUTER MEMBRANE RECEPTOR"/>
    <property type="match status" value="1"/>
</dbReference>
<evidence type="ECO:0000256" key="4">
    <source>
        <dbReference type="ARBA" id="ARBA00022496"/>
    </source>
</evidence>
<evidence type="ECO:0000256" key="12">
    <source>
        <dbReference type="PROSITE-ProRule" id="PRU10143"/>
    </source>
</evidence>
<evidence type="ECO:0000256" key="8">
    <source>
        <dbReference type="ARBA" id="ARBA00023077"/>
    </source>
</evidence>
<dbReference type="InterPro" id="IPR010916">
    <property type="entry name" value="TonB_box_CS"/>
</dbReference>
<comment type="similarity">
    <text evidence="11 13">Belongs to the TonB-dependent receptor family.</text>
</comment>
<dbReference type="AlphaFoldDB" id="A0A850HAV1"/>
<feature type="domain" description="TonB-dependent receptor plug" evidence="17">
    <location>
        <begin position="54"/>
        <end position="162"/>
    </location>
</feature>
<evidence type="ECO:0000256" key="6">
    <source>
        <dbReference type="ARBA" id="ARBA00023004"/>
    </source>
</evidence>